<dbReference type="GeneID" id="24106974"/>
<keyword evidence="2" id="KW-1185">Reference proteome</keyword>
<protein>
    <submittedName>
        <fullName evidence="1">Uncharacterized protein</fullName>
    </submittedName>
</protein>
<dbReference type="HOGENOM" id="CLU_2777029_0_0_1"/>
<sequence>MHGGPTLSAQPEPLRVEEKADTNWIFVTAASRVNPAAKISWFEHMLETVIFPDAEHDDRRVSYTSDARF</sequence>
<dbReference type="RefSeq" id="XP_012187695.1">
    <property type="nucleotide sequence ID" value="XM_012332305.1"/>
</dbReference>
<accession>R9NZ38</accession>
<evidence type="ECO:0000313" key="2">
    <source>
        <dbReference type="Proteomes" id="UP000014071"/>
    </source>
</evidence>
<name>R9NZ38_PSEHS</name>
<evidence type="ECO:0000313" key="1">
    <source>
        <dbReference type="EMBL" id="GAC94108.1"/>
    </source>
</evidence>
<reference evidence="2" key="1">
    <citation type="journal article" date="2013" name="Genome Announc.">
        <title>Draft genome sequence of the basidiomycetous yeast-like fungus Pseudozyma hubeiensis SY62, which produces an abundant amount of the biosurfactant mannosylerythritol lipids.</title>
        <authorList>
            <person name="Konishi M."/>
            <person name="Hatada Y."/>
            <person name="Horiuchi J."/>
        </authorList>
    </citation>
    <scope>NUCLEOTIDE SEQUENCE [LARGE SCALE GENOMIC DNA]</scope>
    <source>
        <strain evidence="2">SY62</strain>
    </source>
</reference>
<dbReference type="Proteomes" id="UP000014071">
    <property type="component" value="Unassembled WGS sequence"/>
</dbReference>
<gene>
    <name evidence="1" type="ORF">PHSY_001677</name>
</gene>
<dbReference type="AlphaFoldDB" id="R9NZ38"/>
<proteinExistence type="predicted"/>
<dbReference type="EMBL" id="DF238782">
    <property type="protein sequence ID" value="GAC94108.1"/>
    <property type="molecule type" value="Genomic_DNA"/>
</dbReference>
<organism evidence="1 2">
    <name type="scientific">Pseudozyma hubeiensis (strain SY62)</name>
    <name type="common">Yeast</name>
    <dbReference type="NCBI Taxonomy" id="1305764"/>
    <lineage>
        <taxon>Eukaryota</taxon>
        <taxon>Fungi</taxon>
        <taxon>Dikarya</taxon>
        <taxon>Basidiomycota</taxon>
        <taxon>Ustilaginomycotina</taxon>
        <taxon>Ustilaginomycetes</taxon>
        <taxon>Ustilaginales</taxon>
        <taxon>Ustilaginaceae</taxon>
        <taxon>Pseudozyma</taxon>
    </lineage>
</organism>